<dbReference type="PANTHER" id="PTHR10133:SF27">
    <property type="entry name" value="DNA POLYMERASE NU"/>
    <property type="match status" value="1"/>
</dbReference>
<comment type="caution">
    <text evidence="3">The sequence shown here is derived from an EMBL/GenBank/DDBJ whole genome shotgun (WGS) entry which is preliminary data.</text>
</comment>
<dbReference type="SMART" id="SM00482">
    <property type="entry name" value="POLAc"/>
    <property type="match status" value="1"/>
</dbReference>
<name>A0A0F9FM18_9ZZZZ</name>
<organism evidence="3">
    <name type="scientific">marine sediment metagenome</name>
    <dbReference type="NCBI Taxonomy" id="412755"/>
    <lineage>
        <taxon>unclassified sequences</taxon>
        <taxon>metagenomes</taxon>
        <taxon>ecological metagenomes</taxon>
    </lineage>
</organism>
<reference evidence="3" key="1">
    <citation type="journal article" date="2015" name="Nature">
        <title>Complex archaea that bridge the gap between prokaryotes and eukaryotes.</title>
        <authorList>
            <person name="Spang A."/>
            <person name="Saw J.H."/>
            <person name="Jorgensen S.L."/>
            <person name="Zaremba-Niedzwiedzka K."/>
            <person name="Martijn J."/>
            <person name="Lind A.E."/>
            <person name="van Eijk R."/>
            <person name="Schleper C."/>
            <person name="Guy L."/>
            <person name="Ettema T.J."/>
        </authorList>
    </citation>
    <scope>NUCLEOTIDE SEQUENCE</scope>
</reference>
<dbReference type="AlphaFoldDB" id="A0A0F9FM18"/>
<dbReference type="InterPro" id="IPR043502">
    <property type="entry name" value="DNA/RNA_pol_sf"/>
</dbReference>
<evidence type="ECO:0000259" key="2">
    <source>
        <dbReference type="SMART" id="SM00482"/>
    </source>
</evidence>
<dbReference type="GO" id="GO:0006261">
    <property type="term" value="P:DNA-templated DNA replication"/>
    <property type="evidence" value="ECO:0007669"/>
    <property type="project" value="InterPro"/>
</dbReference>
<dbReference type="EMBL" id="LAZR01032007">
    <property type="protein sequence ID" value="KKL52112.1"/>
    <property type="molecule type" value="Genomic_DNA"/>
</dbReference>
<dbReference type="Gene3D" id="3.30.70.370">
    <property type="match status" value="1"/>
</dbReference>
<dbReference type="InterPro" id="IPR002298">
    <property type="entry name" value="DNA_polymerase_A"/>
</dbReference>
<proteinExistence type="predicted"/>
<dbReference type="SUPFAM" id="SSF56672">
    <property type="entry name" value="DNA/RNA polymerases"/>
    <property type="match status" value="1"/>
</dbReference>
<sequence>QELGKTSIAKYTAFKESTGDDGVLYDALIYHAASTGRWAGARAQLHNLPRVVMENILDAIKFLNQGSSLKQFEMQFPNVLQTLSQCIRGMLIAREGYEFIGADWNAIEARILLWFAGDKKGLDYYRQDKDPYKIMATKIFGVELESVNKMQRFVGKQTELGCGFGMGLNGERFIATCRKHNVTVPIEIAKRAVRTYRNEHPAVVAYWKIIENAVVDAIRTKKVVKVGVLNIFTHQDFLYIQLPSKRMLAYHQPRLEGHVITHMGWVSQRGCYERQRTWGGVFVENIVQGTARDVVVYGMFTGEEFGYKTLLTVHDEILTEVPVNQKSVKHYETILSQKPAWMGDCPLKVEGWKNKRFLK</sequence>
<evidence type="ECO:0000256" key="1">
    <source>
        <dbReference type="ARBA" id="ARBA00022705"/>
    </source>
</evidence>
<feature type="domain" description="DNA-directed DNA polymerase family A palm" evidence="2">
    <location>
        <begin position="84"/>
        <end position="325"/>
    </location>
</feature>
<dbReference type="InterPro" id="IPR001098">
    <property type="entry name" value="DNA-dir_DNA_pol_A_palm_dom"/>
</dbReference>
<dbReference type="Pfam" id="PF00476">
    <property type="entry name" value="DNA_pol_A"/>
    <property type="match status" value="1"/>
</dbReference>
<keyword evidence="1" id="KW-0235">DNA replication</keyword>
<accession>A0A0F9FM18</accession>
<dbReference type="GO" id="GO:0006302">
    <property type="term" value="P:double-strand break repair"/>
    <property type="evidence" value="ECO:0007669"/>
    <property type="project" value="TreeGrafter"/>
</dbReference>
<dbReference type="PANTHER" id="PTHR10133">
    <property type="entry name" value="DNA POLYMERASE I"/>
    <property type="match status" value="1"/>
</dbReference>
<dbReference type="GO" id="GO:0003887">
    <property type="term" value="F:DNA-directed DNA polymerase activity"/>
    <property type="evidence" value="ECO:0007669"/>
    <property type="project" value="InterPro"/>
</dbReference>
<dbReference type="GO" id="GO:0003677">
    <property type="term" value="F:DNA binding"/>
    <property type="evidence" value="ECO:0007669"/>
    <property type="project" value="InterPro"/>
</dbReference>
<evidence type="ECO:0000313" key="3">
    <source>
        <dbReference type="EMBL" id="KKL52112.1"/>
    </source>
</evidence>
<dbReference type="Gene3D" id="1.10.150.20">
    <property type="entry name" value="5' to 3' exonuclease, C-terminal subdomain"/>
    <property type="match status" value="1"/>
</dbReference>
<feature type="non-terminal residue" evidence="3">
    <location>
        <position position="1"/>
    </location>
</feature>
<gene>
    <name evidence="3" type="ORF">LCGC14_2288780</name>
</gene>
<protein>
    <recommendedName>
        <fullName evidence="2">DNA-directed DNA polymerase family A palm domain-containing protein</fullName>
    </recommendedName>
</protein>